<keyword evidence="7" id="KW-0630">Potassium</keyword>
<keyword evidence="13" id="KW-0732">Signal</keyword>
<keyword evidence="15" id="KW-1185">Reference proteome</keyword>
<evidence type="ECO:0000256" key="2">
    <source>
        <dbReference type="ARBA" id="ARBA00005766"/>
    </source>
</evidence>
<dbReference type="Pfam" id="PF05197">
    <property type="entry name" value="TRIC"/>
    <property type="match status" value="1"/>
</dbReference>
<comment type="subcellular location">
    <subcellularLocation>
        <location evidence="1">Endomembrane system</location>
        <topology evidence="1">Multi-pass membrane protein</topology>
    </subcellularLocation>
</comment>
<reference evidence="14 15" key="1">
    <citation type="submission" date="2023-08" db="EMBL/GenBank/DDBJ databases">
        <title>A Necator americanus chromosomal reference genome.</title>
        <authorList>
            <person name="Ilik V."/>
            <person name="Petrzelkova K.J."/>
            <person name="Pardy F."/>
            <person name="Fuh T."/>
            <person name="Niatou-Singa F.S."/>
            <person name="Gouil Q."/>
            <person name="Baker L."/>
            <person name="Ritchie M.E."/>
            <person name="Jex A.R."/>
            <person name="Gazzola D."/>
            <person name="Li H."/>
            <person name="Toshio Fujiwara R."/>
            <person name="Zhan B."/>
            <person name="Aroian R.V."/>
            <person name="Pafco B."/>
            <person name="Schwarz E.M."/>
        </authorList>
    </citation>
    <scope>NUCLEOTIDE SEQUENCE [LARGE SCALE GENOMIC DNA]</scope>
    <source>
        <strain evidence="14 15">Aroian</strain>
        <tissue evidence="14">Whole animal</tissue>
    </source>
</reference>
<evidence type="ECO:0000313" key="15">
    <source>
        <dbReference type="Proteomes" id="UP001303046"/>
    </source>
</evidence>
<gene>
    <name evidence="14" type="primary">Necator_chrII.g8819</name>
    <name evidence="14" type="ORF">RB195_021024</name>
</gene>
<keyword evidence="9" id="KW-0406">Ion transport</keyword>
<evidence type="ECO:0000313" key="14">
    <source>
        <dbReference type="EMBL" id="KAK6739342.1"/>
    </source>
</evidence>
<feature type="transmembrane region" description="Helical" evidence="12">
    <location>
        <begin position="315"/>
        <end position="336"/>
    </location>
</feature>
<organism evidence="14 15">
    <name type="scientific">Necator americanus</name>
    <name type="common">Human hookworm</name>
    <dbReference type="NCBI Taxonomy" id="51031"/>
    <lineage>
        <taxon>Eukaryota</taxon>
        <taxon>Metazoa</taxon>
        <taxon>Ecdysozoa</taxon>
        <taxon>Nematoda</taxon>
        <taxon>Chromadorea</taxon>
        <taxon>Rhabditida</taxon>
        <taxon>Rhabditina</taxon>
        <taxon>Rhabditomorpha</taxon>
        <taxon>Strongyloidea</taxon>
        <taxon>Ancylostomatidae</taxon>
        <taxon>Bunostominae</taxon>
        <taxon>Necator</taxon>
    </lineage>
</organism>
<dbReference type="PANTHER" id="PTHR12454">
    <property type="entry name" value="TRIMERIC INTRACELLULAR CATION CHANNEL"/>
    <property type="match status" value="1"/>
</dbReference>
<name>A0ABR1CLU3_NECAM</name>
<evidence type="ECO:0000256" key="6">
    <source>
        <dbReference type="ARBA" id="ARBA00022826"/>
    </source>
</evidence>
<evidence type="ECO:0000256" key="11">
    <source>
        <dbReference type="ARBA" id="ARBA00023303"/>
    </source>
</evidence>
<evidence type="ECO:0000256" key="3">
    <source>
        <dbReference type="ARBA" id="ARBA00022448"/>
    </source>
</evidence>
<protein>
    <submittedName>
        <fullName evidence="14">Uncharacterized protein</fullName>
    </submittedName>
</protein>
<keyword evidence="6" id="KW-0631">Potassium channel</keyword>
<sequence length="560" mass="62921">MPVSAPLRVLAFFLLIRMAQQCSKSNSQHQLSLRTRPVGAALCVSCKDFLNEIKLGVPKKLDILVDRTRKAARDSLPFYNYFDNTIVDFLSTSTDMGFWPLFWEMDHDSLISAGGALQKLKMYPYFDIAHYLLMCESVRGDLGASSLPFSRRHPFSCWLSSMLMCFAGGLLACFMLGEPVITPFRKHDDILLASLVWYAVFYSPFDVVHKLISLKPMKVVVSITKEVQRTHKISHGVAYAAKLYPESYIVQLLVGVAKGAGSGVVKIVEQLVRGTWSPSQHEMLRPSFTTKACVVAALVFTLERNSMYVTAPHDLVYLCVIGFFAYFKLSALLLGVTDPLAPIENLFCALFMGGICDALHKAVDATREEANAGKKKIEDDIFGASISNCPIEYKLFLDFCFGDRMAAHQLECSYLTTAETESAFIFKRPWIWKRRKTRWRDLFVLEFVQTRMRTATTDDGRNLVFFSRICTSCCWFVTAIHLGEPFPSLASVLSSIFVLENIAEPTLREFLPAVALPSSIAYFILFANFCGPRFLSLMCTADTTRIRWHDVSASSDVSSI</sequence>
<dbReference type="PANTHER" id="PTHR12454:SF18">
    <property type="entry name" value="TRIMERIC INTRACELLULAR CATION CHANNEL TYPE 1B.2"/>
    <property type="match status" value="1"/>
</dbReference>
<dbReference type="Proteomes" id="UP001303046">
    <property type="component" value="Unassembled WGS sequence"/>
</dbReference>
<feature type="transmembrane region" description="Helical" evidence="12">
    <location>
        <begin position="158"/>
        <end position="177"/>
    </location>
</feature>
<keyword evidence="5 12" id="KW-0812">Transmembrane</keyword>
<evidence type="ECO:0000256" key="12">
    <source>
        <dbReference type="SAM" id="Phobius"/>
    </source>
</evidence>
<comment type="caution">
    <text evidence="14">The sequence shown here is derived from an EMBL/GenBank/DDBJ whole genome shotgun (WGS) entry which is preliminary data.</text>
</comment>
<keyword evidence="11" id="KW-0407">Ion channel</keyword>
<keyword evidence="10 12" id="KW-0472">Membrane</keyword>
<keyword evidence="4" id="KW-0633">Potassium transport</keyword>
<keyword evidence="8 12" id="KW-1133">Transmembrane helix</keyword>
<evidence type="ECO:0000256" key="8">
    <source>
        <dbReference type="ARBA" id="ARBA00022989"/>
    </source>
</evidence>
<proteinExistence type="inferred from homology"/>
<evidence type="ECO:0000256" key="13">
    <source>
        <dbReference type="SAM" id="SignalP"/>
    </source>
</evidence>
<evidence type="ECO:0000256" key="5">
    <source>
        <dbReference type="ARBA" id="ARBA00022692"/>
    </source>
</evidence>
<feature type="chain" id="PRO_5047052490" evidence="13">
    <location>
        <begin position="22"/>
        <end position="560"/>
    </location>
</feature>
<feature type="signal peptide" evidence="13">
    <location>
        <begin position="1"/>
        <end position="21"/>
    </location>
</feature>
<evidence type="ECO:0000256" key="10">
    <source>
        <dbReference type="ARBA" id="ARBA00023136"/>
    </source>
</evidence>
<evidence type="ECO:0000256" key="9">
    <source>
        <dbReference type="ARBA" id="ARBA00023065"/>
    </source>
</evidence>
<dbReference type="InterPro" id="IPR007866">
    <property type="entry name" value="TRIC_channel"/>
</dbReference>
<dbReference type="EMBL" id="JAVFWL010000002">
    <property type="protein sequence ID" value="KAK6739342.1"/>
    <property type="molecule type" value="Genomic_DNA"/>
</dbReference>
<keyword evidence="3" id="KW-0813">Transport</keyword>
<evidence type="ECO:0000256" key="4">
    <source>
        <dbReference type="ARBA" id="ARBA00022538"/>
    </source>
</evidence>
<comment type="similarity">
    <text evidence="2">Belongs to the TMEM38 family.</text>
</comment>
<evidence type="ECO:0000256" key="1">
    <source>
        <dbReference type="ARBA" id="ARBA00004127"/>
    </source>
</evidence>
<accession>A0ABR1CLU3</accession>
<evidence type="ECO:0000256" key="7">
    <source>
        <dbReference type="ARBA" id="ARBA00022958"/>
    </source>
</evidence>